<dbReference type="Gene3D" id="1.10.150.130">
    <property type="match status" value="1"/>
</dbReference>
<dbReference type="InterPro" id="IPR010998">
    <property type="entry name" value="Integrase_recombinase_N"/>
</dbReference>
<evidence type="ECO:0000259" key="2">
    <source>
        <dbReference type="Pfam" id="PF14659"/>
    </source>
</evidence>
<dbReference type="InterPro" id="IPR004107">
    <property type="entry name" value="Integrase_SAM-like_N"/>
</dbReference>
<organism evidence="3 4">
    <name type="scientific">Crossiella equi</name>
    <dbReference type="NCBI Taxonomy" id="130796"/>
    <lineage>
        <taxon>Bacteria</taxon>
        <taxon>Bacillati</taxon>
        <taxon>Actinomycetota</taxon>
        <taxon>Actinomycetes</taxon>
        <taxon>Pseudonocardiales</taxon>
        <taxon>Pseudonocardiaceae</taxon>
        <taxon>Crossiella</taxon>
    </lineage>
</organism>
<dbReference type="Pfam" id="PF14659">
    <property type="entry name" value="Phage_int_SAM_3"/>
    <property type="match status" value="1"/>
</dbReference>
<keyword evidence="1" id="KW-0238">DNA-binding</keyword>
<reference evidence="3 4" key="1">
    <citation type="submission" date="2021-03" db="EMBL/GenBank/DDBJ databases">
        <title>Sequencing the genomes of 1000 actinobacteria strains.</title>
        <authorList>
            <person name="Klenk H.-P."/>
        </authorList>
    </citation>
    <scope>NUCLEOTIDE SEQUENCE [LARGE SCALE GENOMIC DNA]</scope>
    <source>
        <strain evidence="3 4">DSM 44580</strain>
    </source>
</reference>
<feature type="domain" description="Integrase SAM-like N-terminal" evidence="2">
    <location>
        <begin position="69"/>
        <end position="118"/>
    </location>
</feature>
<keyword evidence="4" id="KW-1185">Reference proteome</keyword>
<protein>
    <recommendedName>
        <fullName evidence="2">Integrase SAM-like N-terminal domain-containing protein</fullName>
    </recommendedName>
</protein>
<proteinExistence type="predicted"/>
<dbReference type="RefSeq" id="WP_086787962.1">
    <property type="nucleotide sequence ID" value="NZ_JAGIOO010000001.1"/>
</dbReference>
<dbReference type="EMBL" id="JAGIOO010000001">
    <property type="protein sequence ID" value="MBP2477568.1"/>
    <property type="molecule type" value="Genomic_DNA"/>
</dbReference>
<evidence type="ECO:0000313" key="3">
    <source>
        <dbReference type="EMBL" id="MBP2477568.1"/>
    </source>
</evidence>
<accession>A0ABS5ALY0</accession>
<name>A0ABS5ALY0_9PSEU</name>
<dbReference type="Proteomes" id="UP001519363">
    <property type="component" value="Unassembled WGS sequence"/>
</dbReference>
<evidence type="ECO:0000313" key="4">
    <source>
        <dbReference type="Proteomes" id="UP001519363"/>
    </source>
</evidence>
<comment type="caution">
    <text evidence="3">The sequence shown here is derived from an EMBL/GenBank/DDBJ whole genome shotgun (WGS) entry which is preliminary data.</text>
</comment>
<sequence>MGFIRRRQLKDGRIRYTGYYHDALGRERSAGTFDDPDEAERAWQDAQAKAVEARGRGVLLGQQRFARYVLQTWLPNHQIEANTREGYTGTIEKYLVPWFGKMQVNAVLPDDVREFCAALLGRALRRTLSASARTCWERFSPPLTRTGSPNCTPAPGCVHPPHRASLCR</sequence>
<gene>
    <name evidence="3" type="ORF">JOF53_006440</name>
</gene>
<evidence type="ECO:0000256" key="1">
    <source>
        <dbReference type="ARBA" id="ARBA00023125"/>
    </source>
</evidence>